<evidence type="ECO:0000313" key="2">
    <source>
        <dbReference type="EMBL" id="KAE9092888.1"/>
    </source>
</evidence>
<proteinExistence type="predicted"/>
<dbReference type="OrthoDB" id="10271209at2759"/>
<keyword evidence="7" id="KW-1185">Reference proteome</keyword>
<evidence type="ECO:0000313" key="10">
    <source>
        <dbReference type="Proteomes" id="UP000486351"/>
    </source>
</evidence>
<dbReference type="AlphaFoldDB" id="A0A6A3RAQ3"/>
<dbReference type="EMBL" id="QXFY01002682">
    <property type="protein sequence ID" value="KAE9293817.1"/>
    <property type="molecule type" value="Genomic_DNA"/>
</dbReference>
<organism evidence="2 9">
    <name type="scientific">Phytophthora fragariae</name>
    <dbReference type="NCBI Taxonomy" id="53985"/>
    <lineage>
        <taxon>Eukaryota</taxon>
        <taxon>Sar</taxon>
        <taxon>Stramenopiles</taxon>
        <taxon>Oomycota</taxon>
        <taxon>Peronosporomycetes</taxon>
        <taxon>Peronosporales</taxon>
        <taxon>Peronosporaceae</taxon>
        <taxon>Phytophthora</taxon>
    </lineage>
</organism>
<dbReference type="EMBL" id="QXGF01002693">
    <property type="protein sequence ID" value="KAE8923739.1"/>
    <property type="molecule type" value="Genomic_DNA"/>
</dbReference>
<protein>
    <submittedName>
        <fullName evidence="2">Uncharacterized protein</fullName>
    </submittedName>
</protein>
<dbReference type="EMBL" id="QXGD01002675">
    <property type="protein sequence ID" value="KAE9185595.1"/>
    <property type="molecule type" value="Genomic_DNA"/>
</dbReference>
<name>A0A6A3RAQ3_9STRA</name>
<accession>A0A6A3RAQ3</accession>
<dbReference type="EMBL" id="QXGA01002732">
    <property type="protein sequence ID" value="KAE9092888.1"/>
    <property type="molecule type" value="Genomic_DNA"/>
</dbReference>
<evidence type="ECO:0000313" key="4">
    <source>
        <dbReference type="EMBL" id="KAE9197317.1"/>
    </source>
</evidence>
<evidence type="ECO:0000313" key="3">
    <source>
        <dbReference type="EMBL" id="KAE9185595.1"/>
    </source>
</evidence>
<evidence type="ECO:0000313" key="7">
    <source>
        <dbReference type="Proteomes" id="UP000433483"/>
    </source>
</evidence>
<evidence type="ECO:0000313" key="1">
    <source>
        <dbReference type="EMBL" id="KAE8923739.1"/>
    </source>
</evidence>
<dbReference type="Proteomes" id="UP000440367">
    <property type="component" value="Unassembled WGS sequence"/>
</dbReference>
<dbReference type="Proteomes" id="UP000433483">
    <property type="component" value="Unassembled WGS sequence"/>
</dbReference>
<sequence>MANSVGTSQKYGRFGRTTRAFKHSNCKLVWAYVEIQIALEFVRLEVGVVNDDNIDASVQAAP</sequence>
<dbReference type="EMBL" id="QXGB01001090">
    <property type="protein sequence ID" value="KAE9197317.1"/>
    <property type="molecule type" value="Genomic_DNA"/>
</dbReference>
<dbReference type="Proteomes" id="UP000429523">
    <property type="component" value="Unassembled WGS sequence"/>
</dbReference>
<comment type="caution">
    <text evidence="2">The sequence shown here is derived from an EMBL/GenBank/DDBJ whole genome shotgun (WGS) entry which is preliminary data.</text>
</comment>
<gene>
    <name evidence="3" type="ORF">PF002_g26124</name>
    <name evidence="4" type="ORF">PF005_g16553</name>
    <name evidence="2" type="ORF">PF006_g24577</name>
    <name evidence="5" type="ORF">PF008_g24703</name>
    <name evidence="1" type="ORF">PF009_g26016</name>
</gene>
<dbReference type="Proteomes" id="UP000440732">
    <property type="component" value="Unassembled WGS sequence"/>
</dbReference>
<reference evidence="6 7" key="1">
    <citation type="submission" date="2018-08" db="EMBL/GenBank/DDBJ databases">
        <title>Genomic investigation of the strawberry pathogen Phytophthora fragariae indicates pathogenicity is determined by transcriptional variation in three key races.</title>
        <authorList>
            <person name="Adams T.M."/>
            <person name="Armitage A.D."/>
            <person name="Sobczyk M.K."/>
            <person name="Bates H.J."/>
            <person name="Dunwell J.M."/>
            <person name="Nellist C.F."/>
            <person name="Harrison R.J."/>
        </authorList>
    </citation>
    <scope>NUCLEOTIDE SEQUENCE [LARGE SCALE GENOMIC DNA]</scope>
    <source>
        <strain evidence="3 8">BC-1</strain>
        <strain evidence="4 7">NOV-27</strain>
        <strain evidence="2 9">NOV-5</strain>
        <strain evidence="5 10">NOV-77</strain>
        <strain evidence="1 6">NOV-9</strain>
    </source>
</reference>
<evidence type="ECO:0000313" key="6">
    <source>
        <dbReference type="Proteomes" id="UP000429523"/>
    </source>
</evidence>
<evidence type="ECO:0000313" key="8">
    <source>
        <dbReference type="Proteomes" id="UP000440367"/>
    </source>
</evidence>
<evidence type="ECO:0000313" key="9">
    <source>
        <dbReference type="Proteomes" id="UP000440732"/>
    </source>
</evidence>
<evidence type="ECO:0000313" key="5">
    <source>
        <dbReference type="EMBL" id="KAE9293817.1"/>
    </source>
</evidence>
<dbReference type="Proteomes" id="UP000486351">
    <property type="component" value="Unassembled WGS sequence"/>
</dbReference>